<feature type="non-terminal residue" evidence="1">
    <location>
        <position position="1"/>
    </location>
</feature>
<gene>
    <name evidence="1" type="ORF">UJA718_LOCUS38082</name>
</gene>
<evidence type="ECO:0000313" key="2">
    <source>
        <dbReference type="Proteomes" id="UP000663873"/>
    </source>
</evidence>
<protein>
    <submittedName>
        <fullName evidence="1">Uncharacterized protein</fullName>
    </submittedName>
</protein>
<comment type="caution">
    <text evidence="1">The sequence shown here is derived from an EMBL/GenBank/DDBJ whole genome shotgun (WGS) entry which is preliminary data.</text>
</comment>
<accession>A0A821KMR1</accession>
<dbReference type="AlphaFoldDB" id="A0A821KMR1"/>
<evidence type="ECO:0000313" key="1">
    <source>
        <dbReference type="EMBL" id="CAF4736198.1"/>
    </source>
</evidence>
<proteinExistence type="predicted"/>
<keyword evidence="2" id="KW-1185">Reference proteome</keyword>
<sequence length="91" mass="10637">LFDEDNYLNQHGANHYIFTTEAHIIPLMAKLRKKVWDSSEMAPCVENKEVFMDKHSYTNENELINVNRDLVKVEKTVISIKKKRINESSVS</sequence>
<reference evidence="1" key="1">
    <citation type="submission" date="2021-02" db="EMBL/GenBank/DDBJ databases">
        <authorList>
            <person name="Nowell W R."/>
        </authorList>
    </citation>
    <scope>NUCLEOTIDE SEQUENCE</scope>
</reference>
<name>A0A821KMR1_9BILA</name>
<organism evidence="1 2">
    <name type="scientific">Rotaria socialis</name>
    <dbReference type="NCBI Taxonomy" id="392032"/>
    <lineage>
        <taxon>Eukaryota</taxon>
        <taxon>Metazoa</taxon>
        <taxon>Spiralia</taxon>
        <taxon>Gnathifera</taxon>
        <taxon>Rotifera</taxon>
        <taxon>Eurotatoria</taxon>
        <taxon>Bdelloidea</taxon>
        <taxon>Philodinida</taxon>
        <taxon>Philodinidae</taxon>
        <taxon>Rotaria</taxon>
    </lineage>
</organism>
<dbReference type="EMBL" id="CAJOBP010038566">
    <property type="protein sequence ID" value="CAF4736198.1"/>
    <property type="molecule type" value="Genomic_DNA"/>
</dbReference>
<dbReference type="Proteomes" id="UP000663873">
    <property type="component" value="Unassembled WGS sequence"/>
</dbReference>